<dbReference type="InterPro" id="IPR036388">
    <property type="entry name" value="WH-like_DNA-bd_sf"/>
</dbReference>
<dbReference type="Gene3D" id="1.10.10.10">
    <property type="entry name" value="Winged helix-like DNA-binding domain superfamily/Winged helix DNA-binding domain"/>
    <property type="match status" value="1"/>
</dbReference>
<dbReference type="PROSITE" id="PS50250">
    <property type="entry name" value="PCI"/>
    <property type="match status" value="1"/>
</dbReference>
<gene>
    <name evidence="2" type="ORF">IWQ62_003210</name>
</gene>
<dbReference type="InterPro" id="IPR000717">
    <property type="entry name" value="PCI_dom"/>
</dbReference>
<dbReference type="PANTHER" id="PTHR12732:SF8">
    <property type="entry name" value="NUCLEAR MRNA EXPORT PROTEIN THP1"/>
    <property type="match status" value="1"/>
</dbReference>
<protein>
    <recommendedName>
        <fullName evidence="1">PCI domain-containing protein</fullName>
    </recommendedName>
</protein>
<feature type="domain" description="PCI" evidence="1">
    <location>
        <begin position="234"/>
        <end position="426"/>
    </location>
</feature>
<dbReference type="InterPro" id="IPR045114">
    <property type="entry name" value="Csn12-like"/>
</dbReference>
<accession>A0A9W8AU73</accession>
<evidence type="ECO:0000313" key="2">
    <source>
        <dbReference type="EMBL" id="KAJ1963453.1"/>
    </source>
</evidence>
<name>A0A9W8AU73_9FUNG</name>
<proteinExistence type="predicted"/>
<keyword evidence="3" id="KW-1185">Reference proteome</keyword>
<dbReference type="Proteomes" id="UP001150925">
    <property type="component" value="Unassembled WGS sequence"/>
</dbReference>
<dbReference type="OrthoDB" id="5404651at2759"/>
<dbReference type="GO" id="GO:0016973">
    <property type="term" value="P:poly(A)+ mRNA export from nucleus"/>
    <property type="evidence" value="ECO:0007669"/>
    <property type="project" value="TreeGrafter"/>
</dbReference>
<comment type="caution">
    <text evidence="2">The sequence shown here is derived from an EMBL/GenBank/DDBJ whole genome shotgun (WGS) entry which is preliminary data.</text>
</comment>
<dbReference type="GO" id="GO:0006368">
    <property type="term" value="P:transcription elongation by RNA polymerase II"/>
    <property type="evidence" value="ECO:0007669"/>
    <property type="project" value="TreeGrafter"/>
</dbReference>
<dbReference type="SMART" id="SM00753">
    <property type="entry name" value="PAM"/>
    <property type="match status" value="1"/>
</dbReference>
<dbReference type="GO" id="GO:0003690">
    <property type="term" value="F:double-stranded DNA binding"/>
    <property type="evidence" value="ECO:0007669"/>
    <property type="project" value="InterPro"/>
</dbReference>
<evidence type="ECO:0000313" key="3">
    <source>
        <dbReference type="Proteomes" id="UP001150925"/>
    </source>
</evidence>
<reference evidence="2" key="1">
    <citation type="submission" date="2022-07" db="EMBL/GenBank/DDBJ databases">
        <title>Phylogenomic reconstructions and comparative analyses of Kickxellomycotina fungi.</title>
        <authorList>
            <person name="Reynolds N.K."/>
            <person name="Stajich J.E."/>
            <person name="Barry K."/>
            <person name="Grigoriev I.V."/>
            <person name="Crous P."/>
            <person name="Smith M.E."/>
        </authorList>
    </citation>
    <scope>NUCLEOTIDE SEQUENCE</scope>
    <source>
        <strain evidence="2">RSA 1196</strain>
    </source>
</reference>
<evidence type="ECO:0000259" key="1">
    <source>
        <dbReference type="PROSITE" id="PS50250"/>
    </source>
</evidence>
<dbReference type="GO" id="GO:0000973">
    <property type="term" value="P:post-transcriptional tethering of RNA polymerase II gene DNA at nuclear periphery"/>
    <property type="evidence" value="ECO:0007669"/>
    <property type="project" value="TreeGrafter"/>
</dbReference>
<dbReference type="PANTHER" id="PTHR12732">
    <property type="entry name" value="UNCHARACTERIZED PROTEASOME COMPONENT REGION PCI-CONTAINING"/>
    <property type="match status" value="1"/>
</dbReference>
<dbReference type="EMBL" id="JANBPY010000822">
    <property type="protein sequence ID" value="KAJ1963453.1"/>
    <property type="molecule type" value="Genomic_DNA"/>
</dbReference>
<organism evidence="2 3">
    <name type="scientific">Dispira parvispora</name>
    <dbReference type="NCBI Taxonomy" id="1520584"/>
    <lineage>
        <taxon>Eukaryota</taxon>
        <taxon>Fungi</taxon>
        <taxon>Fungi incertae sedis</taxon>
        <taxon>Zoopagomycota</taxon>
        <taxon>Kickxellomycotina</taxon>
        <taxon>Dimargaritomycetes</taxon>
        <taxon>Dimargaritales</taxon>
        <taxon>Dimargaritaceae</taxon>
        <taxon>Dispira</taxon>
    </lineage>
</organism>
<dbReference type="Pfam" id="PF01399">
    <property type="entry name" value="PCI"/>
    <property type="match status" value="1"/>
</dbReference>
<dbReference type="GO" id="GO:0070390">
    <property type="term" value="C:transcription export complex 2"/>
    <property type="evidence" value="ECO:0007669"/>
    <property type="project" value="TreeGrafter"/>
</dbReference>
<dbReference type="AlphaFoldDB" id="A0A9W8AU73"/>
<dbReference type="GO" id="GO:0003723">
    <property type="term" value="F:RNA binding"/>
    <property type="evidence" value="ECO:0007669"/>
    <property type="project" value="InterPro"/>
</dbReference>
<sequence length="435" mass="49806">MFSAFQHGPGFSGPSHAPQSPSTAWAFLAEYAQAIRGCDGEAICQLLRTGDAWSLSNQDLLGAIKTVPEQQFSRNMKQQVKDNALQSLLLTYVTFLRHWTAGVTDQTTFDNTVKVVGVLTTCFSSSERYWLSETVKRWTSYMVRLARQVDYASVNPTKHACVNQAAQLVARLFNMALNDRAPLPESRAVAMFHLVNLNLRIYFWLRTTRLCHSMLSHVNRSGLDLTLFPKSEQVTYRYFAGRSFLFQHRIHDAERELARALAECTLQPSAFRNRRTIFFHLVIARVILGKAPHPALLEKYGYQELFGPVITAIRQGWIWKFEQHCEQIQDALLPTASYLLLRERCQVLLYRNLFRRVFLITRPQVSQKVSFVKLEDMLHAARLSTQDADLDLDDVECLLASMISQGYVRGNINLQRKLVVLSKRDPFPPPHTLNK</sequence>